<name>A0AAW0ASS6_9AGAR</name>
<dbReference type="EMBL" id="JAYKXP010000315">
    <property type="protein sequence ID" value="KAK7015551.1"/>
    <property type="molecule type" value="Genomic_DNA"/>
</dbReference>
<sequence length="175" mass="20379">MIMAVVARRKLRKDLYARELQAEYDEKKAEAHKDYLSPLARLDRFEQGMVNFLCPNASKFFEKLHYDYSQWLPVSVLCDPPANPLQEPYTICSSMSTGIHRIFERVLEEHGALGQECRDVQRVQEIVRTLIRCIEDLEMASMEDMLEERGRKGDLLYQKASSREVFESIGHHKVA</sequence>
<accession>A0AAW0ASS6</accession>
<keyword evidence="2" id="KW-1185">Reference proteome</keyword>
<dbReference type="Proteomes" id="UP001383192">
    <property type="component" value="Unassembled WGS sequence"/>
</dbReference>
<dbReference type="AlphaFoldDB" id="A0AAW0ASS6"/>
<protein>
    <submittedName>
        <fullName evidence="1">Uncharacterized protein</fullName>
    </submittedName>
</protein>
<evidence type="ECO:0000313" key="2">
    <source>
        <dbReference type="Proteomes" id="UP001383192"/>
    </source>
</evidence>
<reference evidence="1 2" key="1">
    <citation type="submission" date="2024-01" db="EMBL/GenBank/DDBJ databases">
        <title>A draft genome for a cacao thread blight-causing isolate of Paramarasmius palmivorus.</title>
        <authorList>
            <person name="Baruah I.K."/>
            <person name="Bukari Y."/>
            <person name="Amoako-Attah I."/>
            <person name="Meinhardt L.W."/>
            <person name="Bailey B.A."/>
            <person name="Cohen S.P."/>
        </authorList>
    </citation>
    <scope>NUCLEOTIDE SEQUENCE [LARGE SCALE GENOMIC DNA]</scope>
    <source>
        <strain evidence="1 2">GH-12</strain>
    </source>
</reference>
<organism evidence="1 2">
    <name type="scientific">Paramarasmius palmivorus</name>
    <dbReference type="NCBI Taxonomy" id="297713"/>
    <lineage>
        <taxon>Eukaryota</taxon>
        <taxon>Fungi</taxon>
        <taxon>Dikarya</taxon>
        <taxon>Basidiomycota</taxon>
        <taxon>Agaricomycotina</taxon>
        <taxon>Agaricomycetes</taxon>
        <taxon>Agaricomycetidae</taxon>
        <taxon>Agaricales</taxon>
        <taxon>Marasmiineae</taxon>
        <taxon>Marasmiaceae</taxon>
        <taxon>Paramarasmius</taxon>
    </lineage>
</organism>
<evidence type="ECO:0000313" key="1">
    <source>
        <dbReference type="EMBL" id="KAK7015551.1"/>
    </source>
</evidence>
<gene>
    <name evidence="1" type="ORF">VNI00_019085</name>
</gene>
<proteinExistence type="predicted"/>
<comment type="caution">
    <text evidence="1">The sequence shown here is derived from an EMBL/GenBank/DDBJ whole genome shotgun (WGS) entry which is preliminary data.</text>
</comment>